<keyword evidence="10 11" id="KW-0234">DNA repair</keyword>
<dbReference type="Gene3D" id="3.30.230.10">
    <property type="match status" value="1"/>
</dbReference>
<comment type="function">
    <text evidence="13">DNA-dependent ATPase involved in processing of recombination intermediates, plays a role in repairing DNA breaks. Stimulates the branch migration of RecA-mediated strand transfer reactions, allowing the 3' invading strand to extend heteroduplex DNA faster. Binds ssDNA in the presence of ADP but not other nucleotides, has ATPase activity that is stimulated by ssDNA and various branched DNA structures, but inhibited by SSB. Does not have RecA's homology-searching function.</text>
</comment>
<dbReference type="GO" id="GO:0140664">
    <property type="term" value="F:ATP-dependent DNA damage sensor activity"/>
    <property type="evidence" value="ECO:0007669"/>
    <property type="project" value="InterPro"/>
</dbReference>
<keyword evidence="5" id="KW-0378">Hydrolase</keyword>
<evidence type="ECO:0000256" key="11">
    <source>
        <dbReference type="HAMAP-Rule" id="MF_01498"/>
    </source>
</evidence>
<reference evidence="15" key="2">
    <citation type="submission" date="2021-04" db="EMBL/GenBank/DDBJ databases">
        <authorList>
            <person name="Gilroy R."/>
        </authorList>
    </citation>
    <scope>NUCLEOTIDE SEQUENCE</scope>
    <source>
        <strain evidence="15">ChiBcec15-1070</strain>
    </source>
</reference>
<accession>A0A9D1QEL3</accession>
<keyword evidence="1 11" id="KW-0479">Metal-binding</keyword>
<dbReference type="GO" id="GO:0005524">
    <property type="term" value="F:ATP binding"/>
    <property type="evidence" value="ECO:0007669"/>
    <property type="project" value="UniProtKB-UniRule"/>
</dbReference>
<keyword evidence="4 13" id="KW-0863">Zinc-finger</keyword>
<protein>
    <recommendedName>
        <fullName evidence="11 12">DNA repair protein RadA</fullName>
    </recommendedName>
</protein>
<feature type="domain" description="RecA family profile 1" evidence="14">
    <location>
        <begin position="71"/>
        <end position="218"/>
    </location>
</feature>
<keyword evidence="7 11" id="KW-0067">ATP-binding</keyword>
<gene>
    <name evidence="11 15" type="primary">radA</name>
    <name evidence="15" type="ORF">H9888_07690</name>
</gene>
<dbReference type="FunFam" id="3.40.50.300:FF:000050">
    <property type="entry name" value="DNA repair protein RadA"/>
    <property type="match status" value="1"/>
</dbReference>
<evidence type="ECO:0000256" key="4">
    <source>
        <dbReference type="ARBA" id="ARBA00022771"/>
    </source>
</evidence>
<dbReference type="PANTHER" id="PTHR32472:SF10">
    <property type="entry name" value="DNA REPAIR PROTEIN RADA-LIKE PROTEIN"/>
    <property type="match status" value="1"/>
</dbReference>
<evidence type="ECO:0000256" key="2">
    <source>
        <dbReference type="ARBA" id="ARBA00022741"/>
    </source>
</evidence>
<evidence type="ECO:0000256" key="9">
    <source>
        <dbReference type="ARBA" id="ARBA00023125"/>
    </source>
</evidence>
<feature type="region of interest" description="Lon-protease-like" evidence="11">
    <location>
        <begin position="354"/>
        <end position="461"/>
    </location>
</feature>
<dbReference type="SMART" id="SM00382">
    <property type="entry name" value="AAA"/>
    <property type="match status" value="1"/>
</dbReference>
<evidence type="ECO:0000313" key="16">
    <source>
        <dbReference type="Proteomes" id="UP000823926"/>
    </source>
</evidence>
<evidence type="ECO:0000259" key="14">
    <source>
        <dbReference type="PROSITE" id="PS50162"/>
    </source>
</evidence>
<dbReference type="InterPro" id="IPR003593">
    <property type="entry name" value="AAA+_ATPase"/>
</dbReference>
<comment type="similarity">
    <text evidence="11 13">Belongs to the RecA family. RadA subfamily.</text>
</comment>
<dbReference type="HAMAP" id="MF_01498">
    <property type="entry name" value="RadA_bact"/>
    <property type="match status" value="1"/>
</dbReference>
<dbReference type="CDD" id="cd01121">
    <property type="entry name" value="RadA_SMS_N"/>
    <property type="match status" value="1"/>
</dbReference>
<dbReference type="PRINTS" id="PR01874">
    <property type="entry name" value="DNAREPAIRADA"/>
</dbReference>
<dbReference type="PROSITE" id="PS50162">
    <property type="entry name" value="RECA_2"/>
    <property type="match status" value="1"/>
</dbReference>
<feature type="binding site" evidence="11">
    <location>
        <begin position="100"/>
        <end position="107"/>
    </location>
    <ligand>
        <name>ATP</name>
        <dbReference type="ChEBI" id="CHEBI:30616"/>
    </ligand>
</feature>
<dbReference type="GO" id="GO:0016787">
    <property type="term" value="F:hydrolase activity"/>
    <property type="evidence" value="ECO:0007669"/>
    <property type="project" value="UniProtKB-KW"/>
</dbReference>
<evidence type="ECO:0000256" key="13">
    <source>
        <dbReference type="RuleBase" id="RU003555"/>
    </source>
</evidence>
<comment type="function">
    <text evidence="11">Plays a role in repairing double-strand DNA breaks, probably involving stabilizing or processing branched DNA or blocked replication forks.</text>
</comment>
<keyword evidence="3 11" id="KW-0227">DNA damage</keyword>
<dbReference type="Proteomes" id="UP000823926">
    <property type="component" value="Unassembled WGS sequence"/>
</dbReference>
<dbReference type="SUPFAM" id="SSF52540">
    <property type="entry name" value="P-loop containing nucleoside triphosphate hydrolases"/>
    <property type="match status" value="1"/>
</dbReference>
<sequence length="461" mass="50266">MAKLKKSYFCTSCGNESPKWLGRCPACGEWNTYTEELVAPKSSRNDRTAFGYSTGLERNRPIPVKQVERSNFERIDLLNNEVNRVLGGGLVPGSLVLLGGEPGIGKSTLALQIAVRMADTPILYVSGEESPEQIKMRADRLGIQNEQCLLLSETSLENILMQLTETAPRLVVIDSIQTLYSERVESSPGSISQVRECAAMLLKYAKESRVPVLIIGHITKEGSIAGPKILEHIVDVVFQFEGDSNTAYRILRSIKNRFGATNEIGVFEMRNEGLREVDNPSEILVSHYDEPLSGIAIGATIEGVRPFLLETQALVSTSAYGTPQRSATGVDYKRLNMLLAVLEKRLGFKLGTKDVFLNLAGGFKVADTGLDLAIMAAIISSGLDVALDADICFAGEVGLSGEVRPAARTEQRVSEAARLGFKTIVVSGYARKALSHAPKGIEIIYVNRVDELARRVFGNRS</sequence>
<feature type="short sequence motif" description="RadA KNRFG motif" evidence="11">
    <location>
        <begin position="255"/>
        <end position="259"/>
    </location>
</feature>
<dbReference type="Gene3D" id="3.40.50.300">
    <property type="entry name" value="P-loop containing nucleotide triphosphate hydrolases"/>
    <property type="match status" value="1"/>
</dbReference>
<name>A0A9D1QEL3_9BACT</name>
<evidence type="ECO:0000256" key="6">
    <source>
        <dbReference type="ARBA" id="ARBA00022833"/>
    </source>
</evidence>
<evidence type="ECO:0000313" key="15">
    <source>
        <dbReference type="EMBL" id="HIW11361.1"/>
    </source>
</evidence>
<dbReference type="GO" id="GO:0005829">
    <property type="term" value="C:cytosol"/>
    <property type="evidence" value="ECO:0007669"/>
    <property type="project" value="TreeGrafter"/>
</dbReference>
<dbReference type="GO" id="GO:0008270">
    <property type="term" value="F:zinc ion binding"/>
    <property type="evidence" value="ECO:0007669"/>
    <property type="project" value="UniProtKB-KW"/>
</dbReference>
<evidence type="ECO:0000256" key="8">
    <source>
        <dbReference type="ARBA" id="ARBA00023016"/>
    </source>
</evidence>
<keyword evidence="2 11" id="KW-0547">Nucleotide-binding</keyword>
<keyword evidence="8 11" id="KW-0346">Stress response</keyword>
<keyword evidence="6 13" id="KW-0862">Zinc</keyword>
<proteinExistence type="inferred from homology"/>
<dbReference type="NCBIfam" id="TIGR00416">
    <property type="entry name" value="sms"/>
    <property type="match status" value="1"/>
</dbReference>
<dbReference type="EMBL" id="DXHL01000034">
    <property type="protein sequence ID" value="HIW11361.1"/>
    <property type="molecule type" value="Genomic_DNA"/>
</dbReference>
<evidence type="ECO:0000256" key="5">
    <source>
        <dbReference type="ARBA" id="ARBA00022801"/>
    </source>
</evidence>
<dbReference type="InterPro" id="IPR027417">
    <property type="entry name" value="P-loop_NTPase"/>
</dbReference>
<evidence type="ECO:0000256" key="1">
    <source>
        <dbReference type="ARBA" id="ARBA00022723"/>
    </source>
</evidence>
<evidence type="ECO:0000256" key="12">
    <source>
        <dbReference type="NCBIfam" id="TIGR00416"/>
    </source>
</evidence>
<comment type="domain">
    <text evidence="11">The middle region has homology to RecA with ATPase motifs including the RadA KNRFG motif, while the C-terminus is homologous to Lon protease.</text>
</comment>
<keyword evidence="9 11" id="KW-0238">DNA-binding</keyword>
<dbReference type="AlphaFoldDB" id="A0A9D1QEL3"/>
<comment type="caution">
    <text evidence="15">The sequence shown here is derived from an EMBL/GenBank/DDBJ whole genome shotgun (WGS) entry which is preliminary data.</text>
</comment>
<dbReference type="InterPro" id="IPR041166">
    <property type="entry name" value="Rubredoxin_2"/>
</dbReference>
<reference evidence="15" key="1">
    <citation type="journal article" date="2021" name="PeerJ">
        <title>Extensive microbial diversity within the chicken gut microbiome revealed by metagenomics and culture.</title>
        <authorList>
            <person name="Gilroy R."/>
            <person name="Ravi A."/>
            <person name="Getino M."/>
            <person name="Pursley I."/>
            <person name="Horton D.L."/>
            <person name="Alikhan N.F."/>
            <person name="Baker D."/>
            <person name="Gharbi K."/>
            <person name="Hall N."/>
            <person name="Watson M."/>
            <person name="Adriaenssens E.M."/>
            <person name="Foster-Nyarko E."/>
            <person name="Jarju S."/>
            <person name="Secka A."/>
            <person name="Antonio M."/>
            <person name="Oren A."/>
            <person name="Chaudhuri R.R."/>
            <person name="La Ragione R."/>
            <person name="Hildebrand F."/>
            <person name="Pallen M.J."/>
        </authorList>
    </citation>
    <scope>NUCLEOTIDE SEQUENCE</scope>
    <source>
        <strain evidence="15">ChiBcec15-1070</strain>
    </source>
</reference>
<dbReference type="Pfam" id="PF18073">
    <property type="entry name" value="Zn_ribbon_LapB"/>
    <property type="match status" value="1"/>
</dbReference>
<dbReference type="InterPro" id="IPR014721">
    <property type="entry name" value="Ribsml_uS5_D2-typ_fold_subgr"/>
</dbReference>
<dbReference type="SUPFAM" id="SSF54211">
    <property type="entry name" value="Ribosomal protein S5 domain 2-like"/>
    <property type="match status" value="1"/>
</dbReference>
<dbReference type="PANTHER" id="PTHR32472">
    <property type="entry name" value="DNA REPAIR PROTEIN RADA"/>
    <property type="match status" value="1"/>
</dbReference>
<evidence type="ECO:0000256" key="7">
    <source>
        <dbReference type="ARBA" id="ARBA00022840"/>
    </source>
</evidence>
<dbReference type="InterPro" id="IPR004504">
    <property type="entry name" value="DNA_repair_RadA"/>
</dbReference>
<dbReference type="Pfam" id="PF13481">
    <property type="entry name" value="AAA_25"/>
    <property type="match status" value="1"/>
</dbReference>
<dbReference type="GO" id="GO:0000725">
    <property type="term" value="P:recombinational repair"/>
    <property type="evidence" value="ECO:0007669"/>
    <property type="project" value="UniProtKB-UniRule"/>
</dbReference>
<dbReference type="GO" id="GO:0003684">
    <property type="term" value="F:damaged DNA binding"/>
    <property type="evidence" value="ECO:0007669"/>
    <property type="project" value="InterPro"/>
</dbReference>
<organism evidence="15 16">
    <name type="scientific">Candidatus Rikenella faecigallinarum</name>
    <dbReference type="NCBI Taxonomy" id="2838745"/>
    <lineage>
        <taxon>Bacteria</taxon>
        <taxon>Pseudomonadati</taxon>
        <taxon>Bacteroidota</taxon>
        <taxon>Bacteroidia</taxon>
        <taxon>Bacteroidales</taxon>
        <taxon>Rikenellaceae</taxon>
        <taxon>Rikenella</taxon>
    </lineage>
</organism>
<dbReference type="Pfam" id="PF13541">
    <property type="entry name" value="ChlI"/>
    <property type="match status" value="1"/>
</dbReference>
<dbReference type="InterPro" id="IPR020568">
    <property type="entry name" value="Ribosomal_Su5_D2-typ_SF"/>
</dbReference>
<evidence type="ECO:0000256" key="10">
    <source>
        <dbReference type="ARBA" id="ARBA00023204"/>
    </source>
</evidence>
<evidence type="ECO:0000256" key="3">
    <source>
        <dbReference type="ARBA" id="ARBA00022763"/>
    </source>
</evidence>
<dbReference type="InterPro" id="IPR020588">
    <property type="entry name" value="RecA_ATP-bd"/>
</dbReference>